<evidence type="ECO:0000256" key="4">
    <source>
        <dbReference type="ARBA" id="ARBA00022679"/>
    </source>
</evidence>
<feature type="transmembrane region" description="Helical" evidence="8">
    <location>
        <begin position="91"/>
        <end position="112"/>
    </location>
</feature>
<accession>A0A1T4YR29</accession>
<evidence type="ECO:0000256" key="5">
    <source>
        <dbReference type="ARBA" id="ARBA00022692"/>
    </source>
</evidence>
<evidence type="ECO:0000259" key="9">
    <source>
        <dbReference type="Pfam" id="PF13231"/>
    </source>
</evidence>
<dbReference type="EMBL" id="FUYE01000016">
    <property type="protein sequence ID" value="SKB04297.1"/>
    <property type="molecule type" value="Genomic_DNA"/>
</dbReference>
<feature type="transmembrane region" description="Helical" evidence="8">
    <location>
        <begin position="184"/>
        <end position="200"/>
    </location>
</feature>
<dbReference type="PANTHER" id="PTHR33908:SF11">
    <property type="entry name" value="MEMBRANE PROTEIN"/>
    <property type="match status" value="1"/>
</dbReference>
<dbReference type="GO" id="GO:0005886">
    <property type="term" value="C:plasma membrane"/>
    <property type="evidence" value="ECO:0007669"/>
    <property type="project" value="UniProtKB-SubCell"/>
</dbReference>
<organism evidence="10 11">
    <name type="scientific">Prosthecobacter debontii</name>
    <dbReference type="NCBI Taxonomy" id="48467"/>
    <lineage>
        <taxon>Bacteria</taxon>
        <taxon>Pseudomonadati</taxon>
        <taxon>Verrucomicrobiota</taxon>
        <taxon>Verrucomicrobiia</taxon>
        <taxon>Verrucomicrobiales</taxon>
        <taxon>Verrucomicrobiaceae</taxon>
        <taxon>Prosthecobacter</taxon>
    </lineage>
</organism>
<feature type="transmembrane region" description="Helical" evidence="8">
    <location>
        <begin position="336"/>
        <end position="356"/>
    </location>
</feature>
<name>A0A1T4YR29_9BACT</name>
<sequence>MSSAPSLSILNSPRLATGLVVVTFLIYAVLAVLRHSDHPIWDEARYLEYARNLTHGFYVTDEDPNFVNGPAYPIVLMPFCQSPQAALGGRLLNAFFMAATVAFVWLTVRRYANGPWALAGAALTGFHPTLLWMGFALMSEPMSVFSLTGFVLAFTTALRQRSWAWSLLAALFFGWLIMTRVFFGHVLMATAVLCLALLLIREWRAALVRTLAILALSFGLCVPYLAYTQAKTGEFLCWSTNAGELLYWMSSHHEGENGHWFGKADVRSVPEVAVLHDAFYEQVLKHPILEREAMLKAAAVANFKSNPGKVAYNWVCNLTRLAFGFPRSHQPEELRTVVLILANGPLILMAIVAGYLGLRFWRTMPVEIWILMGMTAFYLGGTTLAPCLPRYFVLMVPVLWLGVAQAWHRHLQVTIKP</sequence>
<protein>
    <submittedName>
        <fullName evidence="10">Dolichyl-phosphate-mannose-protein mannosyltransferase</fullName>
    </submittedName>
</protein>
<dbReference type="InterPro" id="IPR050297">
    <property type="entry name" value="LipidA_mod_glycosyltrf_83"/>
</dbReference>
<gene>
    <name evidence="10" type="ORF">SAMN02745166_04032</name>
</gene>
<evidence type="ECO:0000256" key="3">
    <source>
        <dbReference type="ARBA" id="ARBA00022676"/>
    </source>
</evidence>
<dbReference type="Proteomes" id="UP000190774">
    <property type="component" value="Unassembled WGS sequence"/>
</dbReference>
<dbReference type="GO" id="GO:0016763">
    <property type="term" value="F:pentosyltransferase activity"/>
    <property type="evidence" value="ECO:0007669"/>
    <property type="project" value="TreeGrafter"/>
</dbReference>
<evidence type="ECO:0000256" key="1">
    <source>
        <dbReference type="ARBA" id="ARBA00004651"/>
    </source>
</evidence>
<evidence type="ECO:0000313" key="11">
    <source>
        <dbReference type="Proteomes" id="UP000190774"/>
    </source>
</evidence>
<dbReference type="InterPro" id="IPR038731">
    <property type="entry name" value="RgtA/B/C-like"/>
</dbReference>
<keyword evidence="2" id="KW-1003">Cell membrane</keyword>
<feature type="transmembrane region" description="Helical" evidence="8">
    <location>
        <begin position="207"/>
        <end position="226"/>
    </location>
</feature>
<feature type="transmembrane region" description="Helical" evidence="8">
    <location>
        <begin position="162"/>
        <end position="178"/>
    </location>
</feature>
<dbReference type="STRING" id="48467.SAMN02745166_04032"/>
<dbReference type="AlphaFoldDB" id="A0A1T4YR29"/>
<keyword evidence="11" id="KW-1185">Reference proteome</keyword>
<proteinExistence type="predicted"/>
<keyword evidence="5 8" id="KW-0812">Transmembrane</keyword>
<evidence type="ECO:0000256" key="2">
    <source>
        <dbReference type="ARBA" id="ARBA00022475"/>
    </source>
</evidence>
<keyword evidence="7 8" id="KW-0472">Membrane</keyword>
<feature type="transmembrane region" description="Helical" evidence="8">
    <location>
        <begin position="15"/>
        <end position="33"/>
    </location>
</feature>
<dbReference type="PANTHER" id="PTHR33908">
    <property type="entry name" value="MANNOSYLTRANSFERASE YKCB-RELATED"/>
    <property type="match status" value="1"/>
</dbReference>
<feature type="domain" description="Glycosyltransferase RgtA/B/C/D-like" evidence="9">
    <location>
        <begin position="88"/>
        <end position="223"/>
    </location>
</feature>
<evidence type="ECO:0000256" key="8">
    <source>
        <dbReference type="SAM" id="Phobius"/>
    </source>
</evidence>
<evidence type="ECO:0000256" key="6">
    <source>
        <dbReference type="ARBA" id="ARBA00022989"/>
    </source>
</evidence>
<keyword evidence="4 10" id="KW-0808">Transferase</keyword>
<dbReference type="Pfam" id="PF13231">
    <property type="entry name" value="PMT_2"/>
    <property type="match status" value="1"/>
</dbReference>
<feature type="transmembrane region" description="Helical" evidence="8">
    <location>
        <begin position="132"/>
        <end position="155"/>
    </location>
</feature>
<reference evidence="11" key="1">
    <citation type="submission" date="2017-02" db="EMBL/GenBank/DDBJ databases">
        <authorList>
            <person name="Varghese N."/>
            <person name="Submissions S."/>
        </authorList>
    </citation>
    <scope>NUCLEOTIDE SEQUENCE [LARGE SCALE GENOMIC DNA]</scope>
    <source>
        <strain evidence="11">ATCC 700200</strain>
    </source>
</reference>
<evidence type="ECO:0000313" key="10">
    <source>
        <dbReference type="EMBL" id="SKB04297.1"/>
    </source>
</evidence>
<evidence type="ECO:0000256" key="7">
    <source>
        <dbReference type="ARBA" id="ARBA00023136"/>
    </source>
</evidence>
<comment type="subcellular location">
    <subcellularLocation>
        <location evidence="1">Cell membrane</location>
        <topology evidence="1">Multi-pass membrane protein</topology>
    </subcellularLocation>
</comment>
<feature type="transmembrane region" description="Helical" evidence="8">
    <location>
        <begin position="368"/>
        <end position="385"/>
    </location>
</feature>
<dbReference type="GO" id="GO:0009103">
    <property type="term" value="P:lipopolysaccharide biosynthetic process"/>
    <property type="evidence" value="ECO:0007669"/>
    <property type="project" value="UniProtKB-ARBA"/>
</dbReference>
<keyword evidence="3 10" id="KW-0328">Glycosyltransferase</keyword>
<keyword evidence="6 8" id="KW-1133">Transmembrane helix</keyword>
<dbReference type="RefSeq" id="WP_217699023.1">
    <property type="nucleotide sequence ID" value="NZ_FUYE01000016.1"/>
</dbReference>